<organism evidence="3 4">
    <name type="scientific">Rhodanobacter denitrificans</name>
    <dbReference type="NCBI Taxonomy" id="666685"/>
    <lineage>
        <taxon>Bacteria</taxon>
        <taxon>Pseudomonadati</taxon>
        <taxon>Pseudomonadota</taxon>
        <taxon>Gammaproteobacteria</taxon>
        <taxon>Lysobacterales</taxon>
        <taxon>Rhodanobacteraceae</taxon>
        <taxon>Rhodanobacter</taxon>
    </lineage>
</organism>
<dbReference type="EMBL" id="QFPO01000017">
    <property type="protein sequence ID" value="PZQ11210.1"/>
    <property type="molecule type" value="Genomic_DNA"/>
</dbReference>
<name>A0A2W5MCS3_9GAMM</name>
<evidence type="ECO:0000259" key="2">
    <source>
        <dbReference type="Pfam" id="PF13271"/>
    </source>
</evidence>
<evidence type="ECO:0000313" key="4">
    <source>
        <dbReference type="Proteomes" id="UP000249046"/>
    </source>
</evidence>
<dbReference type="Proteomes" id="UP000249046">
    <property type="component" value="Unassembled WGS sequence"/>
</dbReference>
<sequence>MDKRYQVFISSTFLDLQDERQAVLKAILEIDHMPAGMELFPATDDTAWMLIRDVIDSSDYYILIVGGRYGSRDEAGLSYTEKEYDHAVASKKPVIPLLHANPDVLPREKTETDTDAWEHLKKFRAKVEKKHTCVYWANADELKAKVIIGLTTAIKRHPAVGWVRADKVPTEATLVEVLSLKSRVAELEAEALAARDSPPSGTEALAQAEDRFPLSIEFTARLRLSDYPYREDTRYTASITPSWNSIFASVAPSMINEASDNALRRAFTDFLTGESLRRYGKRKEFKERELRDFNFQKDEIETCIVQLRALGLISESDKKRSVKDTGTYWTLTPYGNTLMVQLRAIRREPLEADEDEGTAPQARSEATEA</sequence>
<gene>
    <name evidence="3" type="ORF">DI564_15000</name>
</gene>
<feature type="domain" description="DUF4062" evidence="2">
    <location>
        <begin position="6"/>
        <end position="87"/>
    </location>
</feature>
<dbReference type="InterPro" id="IPR025139">
    <property type="entry name" value="DUF4062"/>
</dbReference>
<protein>
    <recommendedName>
        <fullName evidence="2">DUF4062 domain-containing protein</fullName>
    </recommendedName>
</protein>
<evidence type="ECO:0000256" key="1">
    <source>
        <dbReference type="SAM" id="MobiDB-lite"/>
    </source>
</evidence>
<reference evidence="3 4" key="1">
    <citation type="submission" date="2017-08" db="EMBL/GenBank/DDBJ databases">
        <title>Infants hospitalized years apart are colonized by the same room-sourced microbial strains.</title>
        <authorList>
            <person name="Brooks B."/>
            <person name="Olm M.R."/>
            <person name="Firek B.A."/>
            <person name="Baker R."/>
            <person name="Thomas B.C."/>
            <person name="Morowitz M.J."/>
            <person name="Banfield J.F."/>
        </authorList>
    </citation>
    <scope>NUCLEOTIDE SEQUENCE [LARGE SCALE GENOMIC DNA]</scope>
    <source>
        <strain evidence="3">S2_005_003_R2_42</strain>
    </source>
</reference>
<comment type="caution">
    <text evidence="3">The sequence shown here is derived from an EMBL/GenBank/DDBJ whole genome shotgun (WGS) entry which is preliminary data.</text>
</comment>
<dbReference type="AlphaFoldDB" id="A0A2W5MCS3"/>
<proteinExistence type="predicted"/>
<accession>A0A2W5MCS3</accession>
<dbReference type="Pfam" id="PF13271">
    <property type="entry name" value="DUF4062"/>
    <property type="match status" value="1"/>
</dbReference>
<evidence type="ECO:0000313" key="3">
    <source>
        <dbReference type="EMBL" id="PZQ11210.1"/>
    </source>
</evidence>
<feature type="region of interest" description="Disordered" evidence="1">
    <location>
        <begin position="348"/>
        <end position="369"/>
    </location>
</feature>